<dbReference type="Pfam" id="PF01451">
    <property type="entry name" value="LMWPc"/>
    <property type="match status" value="1"/>
</dbReference>
<comment type="similarity">
    <text evidence="1">Belongs to the low molecular weight phosphotyrosine protein phosphatase family.</text>
</comment>
<dbReference type="RefSeq" id="WP_066267387.1">
    <property type="nucleotide sequence ID" value="NZ_JARMAB010000008.1"/>
</dbReference>
<comment type="caution">
    <text evidence="5">The sequence shown here is derived from an EMBL/GenBank/DDBJ whole genome shotgun (WGS) entry which is preliminary data.</text>
</comment>
<dbReference type="Gene3D" id="3.40.50.2300">
    <property type="match status" value="1"/>
</dbReference>
<dbReference type="PRINTS" id="PR00719">
    <property type="entry name" value="LMWPTPASE"/>
</dbReference>
<dbReference type="SUPFAM" id="SSF52788">
    <property type="entry name" value="Phosphotyrosine protein phosphatases I"/>
    <property type="match status" value="1"/>
</dbReference>
<organism evidence="5 6">
    <name type="scientific">Heyndrickxia acidicola</name>
    <dbReference type="NCBI Taxonomy" id="209389"/>
    <lineage>
        <taxon>Bacteria</taxon>
        <taxon>Bacillati</taxon>
        <taxon>Bacillota</taxon>
        <taxon>Bacilli</taxon>
        <taxon>Bacillales</taxon>
        <taxon>Bacillaceae</taxon>
        <taxon>Heyndrickxia</taxon>
    </lineage>
</organism>
<keyword evidence="6" id="KW-1185">Reference proteome</keyword>
<dbReference type="PANTHER" id="PTHR11717">
    <property type="entry name" value="LOW MOLECULAR WEIGHT PROTEIN TYROSINE PHOSPHATASE"/>
    <property type="match status" value="1"/>
</dbReference>
<evidence type="ECO:0000256" key="3">
    <source>
        <dbReference type="ARBA" id="ARBA00022912"/>
    </source>
</evidence>
<evidence type="ECO:0000256" key="2">
    <source>
        <dbReference type="ARBA" id="ARBA00022801"/>
    </source>
</evidence>
<dbReference type="SMART" id="SM00226">
    <property type="entry name" value="LMWPc"/>
    <property type="match status" value="1"/>
</dbReference>
<gene>
    <name evidence="5" type="ORF">P4T90_07370</name>
</gene>
<evidence type="ECO:0000256" key="1">
    <source>
        <dbReference type="ARBA" id="ARBA00011063"/>
    </source>
</evidence>
<evidence type="ECO:0000313" key="5">
    <source>
        <dbReference type="EMBL" id="MED1202913.1"/>
    </source>
</evidence>
<evidence type="ECO:0000259" key="4">
    <source>
        <dbReference type="SMART" id="SM00226"/>
    </source>
</evidence>
<dbReference type="CDD" id="cd16344">
    <property type="entry name" value="LMWPAP"/>
    <property type="match status" value="1"/>
</dbReference>
<dbReference type="InterPro" id="IPR050438">
    <property type="entry name" value="LMW_PTPase"/>
</dbReference>
<dbReference type="InterPro" id="IPR023485">
    <property type="entry name" value="Ptyr_pPase"/>
</dbReference>
<dbReference type="EMBL" id="JARMAB010000008">
    <property type="protein sequence ID" value="MED1202913.1"/>
    <property type="molecule type" value="Genomic_DNA"/>
</dbReference>
<dbReference type="InterPro" id="IPR017867">
    <property type="entry name" value="Tyr_phospatase_low_mol_wt"/>
</dbReference>
<accession>A0ABU6ME35</accession>
<reference evidence="5 6" key="1">
    <citation type="submission" date="2023-03" db="EMBL/GenBank/DDBJ databases">
        <title>Bacillus Genome Sequencing.</title>
        <authorList>
            <person name="Dunlap C."/>
        </authorList>
    </citation>
    <scope>NUCLEOTIDE SEQUENCE [LARGE SCALE GENOMIC DNA]</scope>
    <source>
        <strain evidence="5 6">B-23453</strain>
    </source>
</reference>
<dbReference type="PANTHER" id="PTHR11717:SF31">
    <property type="entry name" value="LOW MOLECULAR WEIGHT PROTEIN-TYROSINE-PHOSPHATASE ETP-RELATED"/>
    <property type="match status" value="1"/>
</dbReference>
<dbReference type="InterPro" id="IPR036196">
    <property type="entry name" value="Ptyr_pPase_sf"/>
</dbReference>
<evidence type="ECO:0000313" key="6">
    <source>
        <dbReference type="Proteomes" id="UP001341444"/>
    </source>
</evidence>
<keyword evidence="2" id="KW-0378">Hydrolase</keyword>
<proteinExistence type="inferred from homology"/>
<keyword evidence="3" id="KW-0904">Protein phosphatase</keyword>
<protein>
    <submittedName>
        <fullName evidence="5">Low molecular weight protein arginine phosphatase</fullName>
    </submittedName>
</protein>
<dbReference type="Proteomes" id="UP001341444">
    <property type="component" value="Unassembled WGS sequence"/>
</dbReference>
<feature type="domain" description="Phosphotyrosine protein phosphatase I" evidence="4">
    <location>
        <begin position="1"/>
        <end position="143"/>
    </location>
</feature>
<sequence length="145" mass="16377">MNVLFVCTGNTCRSPMAEAIMKNQQIHDITVKSAGIFAAEGNHASAHAIRVLEENQIKHIHRSRMLSKEDILWADYIFTMTEGHKAILMDQYPFGADKIFTLKEFVNESREDMDVADPYGGSKEVYLETFNELKGLIKGLLKKIG</sequence>
<name>A0ABU6ME35_9BACI</name>